<evidence type="ECO:0000256" key="3">
    <source>
        <dbReference type="ARBA" id="ARBA00022485"/>
    </source>
</evidence>
<evidence type="ECO:0000256" key="8">
    <source>
        <dbReference type="ARBA" id="ARBA00049934"/>
    </source>
</evidence>
<dbReference type="GO" id="GO:0033726">
    <property type="term" value="F:aldehyde ferredoxin oxidoreductase activity"/>
    <property type="evidence" value="ECO:0007669"/>
    <property type="project" value="UniProtKB-EC"/>
</dbReference>
<accession>Q0W315</accession>
<organism evidence="10 11">
    <name type="scientific">Methanocella arvoryzae (strain DSM 22066 / NBRC 105507 / MRE50)</name>
    <dbReference type="NCBI Taxonomy" id="351160"/>
    <lineage>
        <taxon>Archaea</taxon>
        <taxon>Methanobacteriati</taxon>
        <taxon>Methanobacteriota</taxon>
        <taxon>Stenosarchaea group</taxon>
        <taxon>Methanomicrobia</taxon>
        <taxon>Methanocellales</taxon>
        <taxon>Methanocellaceae</taxon>
        <taxon>Methanocella</taxon>
    </lineage>
</organism>
<dbReference type="InterPro" id="IPR001203">
    <property type="entry name" value="OxRdtase_Ald_Fedxn_C"/>
</dbReference>
<dbReference type="KEGG" id="rci:RCIX2090"/>
<name>Q0W315_METAR</name>
<dbReference type="PANTHER" id="PTHR30038">
    <property type="entry name" value="ALDEHYDE FERREDOXIN OXIDOREDUCTASE"/>
    <property type="match status" value="1"/>
</dbReference>
<dbReference type="SMART" id="SM00790">
    <property type="entry name" value="AFOR_N"/>
    <property type="match status" value="1"/>
</dbReference>
<dbReference type="SUPFAM" id="SSF48310">
    <property type="entry name" value="Aldehyde ferredoxin oxidoreductase, C-terminal domains"/>
    <property type="match status" value="1"/>
</dbReference>
<dbReference type="Gene3D" id="1.10.569.10">
    <property type="entry name" value="Aldehyde Ferredoxin Oxidoreductase Protein, subunit A, domain 2"/>
    <property type="match status" value="1"/>
</dbReference>
<dbReference type="AlphaFoldDB" id="Q0W315"/>
<comment type="similarity">
    <text evidence="2">Belongs to the AOR/FOR family.</text>
</comment>
<evidence type="ECO:0000256" key="7">
    <source>
        <dbReference type="ARBA" id="ARBA00023014"/>
    </source>
</evidence>
<evidence type="ECO:0000313" key="11">
    <source>
        <dbReference type="Proteomes" id="UP000000663"/>
    </source>
</evidence>
<dbReference type="STRING" id="351160.RCIX2090"/>
<dbReference type="InterPro" id="IPR036021">
    <property type="entry name" value="Tungsten_al_ferr_oxy-like_C"/>
</dbReference>
<dbReference type="InterPro" id="IPR051919">
    <property type="entry name" value="W-dependent_AOR"/>
</dbReference>
<keyword evidence="6" id="KW-0408">Iron</keyword>
<dbReference type="GO" id="GO:0009055">
    <property type="term" value="F:electron transfer activity"/>
    <property type="evidence" value="ECO:0007669"/>
    <property type="project" value="InterPro"/>
</dbReference>
<dbReference type="Proteomes" id="UP000000663">
    <property type="component" value="Chromosome"/>
</dbReference>
<dbReference type="GO" id="GO:0046872">
    <property type="term" value="F:metal ion binding"/>
    <property type="evidence" value="ECO:0007669"/>
    <property type="project" value="UniProtKB-KW"/>
</dbReference>
<dbReference type="GO" id="GO:0051539">
    <property type="term" value="F:4 iron, 4 sulfur cluster binding"/>
    <property type="evidence" value="ECO:0007669"/>
    <property type="project" value="UniProtKB-KW"/>
</dbReference>
<dbReference type="OrthoDB" id="30771at2157"/>
<evidence type="ECO:0000256" key="1">
    <source>
        <dbReference type="ARBA" id="ARBA00001966"/>
    </source>
</evidence>
<dbReference type="RefSeq" id="WP_012035347.1">
    <property type="nucleotide sequence ID" value="NC_009464.1"/>
</dbReference>
<dbReference type="eggNOG" id="arCOG00707">
    <property type="taxonomic scope" value="Archaea"/>
</dbReference>
<dbReference type="Pfam" id="PF01314">
    <property type="entry name" value="AFOR_C"/>
    <property type="match status" value="1"/>
</dbReference>
<dbReference type="Gene3D" id="3.60.9.10">
    <property type="entry name" value="Aldehyde ferredoxin oxidoreductase, N-terminal domain"/>
    <property type="match status" value="1"/>
</dbReference>
<dbReference type="Gene3D" id="1.10.599.10">
    <property type="entry name" value="Aldehyde Ferredoxin Oxidoreductase Protein, subunit A, domain 3"/>
    <property type="match status" value="1"/>
</dbReference>
<keyword evidence="11" id="KW-1185">Reference proteome</keyword>
<keyword evidence="7" id="KW-0411">Iron-sulfur</keyword>
<keyword evidence="4" id="KW-0479">Metal-binding</keyword>
<dbReference type="SUPFAM" id="SSF56228">
    <property type="entry name" value="Aldehyde ferredoxin oxidoreductase, N-terminal domain"/>
    <property type="match status" value="1"/>
</dbReference>
<dbReference type="InterPro" id="IPR013983">
    <property type="entry name" value="Ald_Fedxn_OxRdtase_N"/>
</dbReference>
<evidence type="ECO:0000256" key="2">
    <source>
        <dbReference type="ARBA" id="ARBA00011032"/>
    </source>
</evidence>
<evidence type="ECO:0000256" key="5">
    <source>
        <dbReference type="ARBA" id="ARBA00023002"/>
    </source>
</evidence>
<gene>
    <name evidence="10" type="primary">aor-1</name>
    <name evidence="10" type="ORF">RCIX2090</name>
</gene>
<reference evidence="10 11" key="1">
    <citation type="journal article" date="2006" name="Science">
        <title>Genome of rice cluster I archaea -- the key methane producers in the rice rhizosphere.</title>
        <authorList>
            <person name="Erkel C."/>
            <person name="Kube M."/>
            <person name="Reinhardt R."/>
            <person name="Liesack W."/>
        </authorList>
    </citation>
    <scope>NUCLEOTIDE SEQUENCE [LARGE SCALE GENOMIC DNA]</scope>
    <source>
        <strain evidence="11">DSM 22066 / NBRC 105507 / MRE50</strain>
    </source>
</reference>
<evidence type="ECO:0000313" key="10">
    <source>
        <dbReference type="EMBL" id="CAJ37228.1"/>
    </source>
</evidence>
<evidence type="ECO:0000256" key="6">
    <source>
        <dbReference type="ARBA" id="ARBA00023004"/>
    </source>
</evidence>
<dbReference type="PANTHER" id="PTHR30038:SF0">
    <property type="entry name" value="TUNGSTEN-CONTAINING ALDEHYDE FERREDOXIN OXIDOREDUCTASE"/>
    <property type="match status" value="1"/>
</dbReference>
<comment type="cofactor">
    <cofactor evidence="1">
        <name>[4Fe-4S] cluster</name>
        <dbReference type="ChEBI" id="CHEBI:49883"/>
    </cofactor>
</comment>
<proteinExistence type="inferred from homology"/>
<dbReference type="InterPro" id="IPR013984">
    <property type="entry name" value="Ald_Fedxn_OxRdtase_dom2"/>
</dbReference>
<keyword evidence="3" id="KW-0004">4Fe-4S</keyword>
<sequence length="630" mass="68887">MKGLWGKLLRVNLTDHTYAVEDVAEDVARATLGGKALAAHYAIREIKRNTDPLSPENILYLFTGVLTGTPAPTGNRFVAATKSPLTGSFTDSYGGGFWGPELRFAGYDGIILEGKSKAPVRMHITDDKVEFLDAAELWGMDTWETTERIKELQGKTPRPIKVLSIGQAGERMALLAAIIADARAAARGGVGAVMGSKNLKAISVLGSKRPQLAMQKEFMTLVKEQNMRLNKNPVTSDALRYRGTPNILLGVNAAGGLPTRNFQTGQFEEAEKIDGEAMRKELWNDGRNWHPCWNCTIKCTHFHVLDAPGYEGKIDDGPEYETTALLGSNCGISDIKAISLADYIIDGYGMDTISLGNTIAFLMECYEKGLIGKDMTNGLDLRFGNKEAWMAAIHAAGKGEGELGRLASNGVRRAAEEIGQGSADFAAHTKGQEMPAYDPRSGQGTALSYARGIRGADHLKPWVFNKEWLTSGERTDPFSTEDKPALIKRDDADSAILDCICVCRFVANELNLENDFLMLVNAATGFGYDLQEFLDIGERAINLARAFYSREGFGRREDVLPKRFNTEPLKDGLAKGNVAKIEEMIGRYYELCGWDDNGVPTKEKLRSLGLDFVIDILYGEGGPVETARAA</sequence>
<evidence type="ECO:0000259" key="9">
    <source>
        <dbReference type="SMART" id="SM00790"/>
    </source>
</evidence>
<feature type="domain" description="Aldehyde ferredoxin oxidoreductase N-terminal" evidence="9">
    <location>
        <begin position="4"/>
        <end position="208"/>
    </location>
</feature>
<evidence type="ECO:0000256" key="4">
    <source>
        <dbReference type="ARBA" id="ARBA00022723"/>
    </source>
</evidence>
<dbReference type="InterPro" id="IPR036503">
    <property type="entry name" value="Ald_Fedxn_OxRdtase_N_sf"/>
</dbReference>
<dbReference type="Pfam" id="PF02730">
    <property type="entry name" value="AFOR_N"/>
    <property type="match status" value="1"/>
</dbReference>
<dbReference type="GeneID" id="5142690"/>
<dbReference type="EMBL" id="AM114193">
    <property type="protein sequence ID" value="CAJ37228.1"/>
    <property type="molecule type" value="Genomic_DNA"/>
</dbReference>
<comment type="cofactor">
    <cofactor evidence="8">
        <name>tungstopterin</name>
        <dbReference type="ChEBI" id="CHEBI:30402"/>
    </cofactor>
</comment>
<dbReference type="InterPro" id="IPR013985">
    <property type="entry name" value="Ald_Fedxn_OxRdtase_dom3"/>
</dbReference>
<dbReference type="EC" id="1.2.7.5" evidence="10"/>
<protein>
    <submittedName>
        <fullName evidence="10">Tungsten-containing aldehyde:ferredoxin oxidoreductase</fullName>
        <ecNumber evidence="10">1.2.7.5</ecNumber>
    </submittedName>
</protein>
<keyword evidence="5 10" id="KW-0560">Oxidoreductase</keyword>